<name>A0A4C1YTW7_EUMVA</name>
<keyword evidence="3" id="KW-1185">Reference proteome</keyword>
<sequence length="127" mass="14512">MLHRILQLPIGVKFRRGRASTKNDLRSGLLKFNSYRRNGENKKKHILADRRVTVRIKSCRHGEIKVGHERADHRPLHAPSVGGRSSPTRQLDRPLKDRTFILLCEGFVVEEHIRGSAVDAHVVGERP</sequence>
<dbReference type="Proteomes" id="UP000299102">
    <property type="component" value="Unassembled WGS sequence"/>
</dbReference>
<feature type="compositionally biased region" description="Basic and acidic residues" evidence="1">
    <location>
        <begin position="66"/>
        <end position="75"/>
    </location>
</feature>
<dbReference type="AlphaFoldDB" id="A0A4C1YTW7"/>
<evidence type="ECO:0000256" key="1">
    <source>
        <dbReference type="SAM" id="MobiDB-lite"/>
    </source>
</evidence>
<reference evidence="2 3" key="1">
    <citation type="journal article" date="2019" name="Commun. Biol.">
        <title>The bagworm genome reveals a unique fibroin gene that provides high tensile strength.</title>
        <authorList>
            <person name="Kono N."/>
            <person name="Nakamura H."/>
            <person name="Ohtoshi R."/>
            <person name="Tomita M."/>
            <person name="Numata K."/>
            <person name="Arakawa K."/>
        </authorList>
    </citation>
    <scope>NUCLEOTIDE SEQUENCE [LARGE SCALE GENOMIC DNA]</scope>
</reference>
<comment type="caution">
    <text evidence="2">The sequence shown here is derived from an EMBL/GenBank/DDBJ whole genome shotgun (WGS) entry which is preliminary data.</text>
</comment>
<organism evidence="2 3">
    <name type="scientific">Eumeta variegata</name>
    <name type="common">Bagworm moth</name>
    <name type="synonym">Eumeta japonica</name>
    <dbReference type="NCBI Taxonomy" id="151549"/>
    <lineage>
        <taxon>Eukaryota</taxon>
        <taxon>Metazoa</taxon>
        <taxon>Ecdysozoa</taxon>
        <taxon>Arthropoda</taxon>
        <taxon>Hexapoda</taxon>
        <taxon>Insecta</taxon>
        <taxon>Pterygota</taxon>
        <taxon>Neoptera</taxon>
        <taxon>Endopterygota</taxon>
        <taxon>Lepidoptera</taxon>
        <taxon>Glossata</taxon>
        <taxon>Ditrysia</taxon>
        <taxon>Tineoidea</taxon>
        <taxon>Psychidae</taxon>
        <taxon>Oiketicinae</taxon>
        <taxon>Eumeta</taxon>
    </lineage>
</organism>
<gene>
    <name evidence="2" type="ORF">EVAR_55399_1</name>
</gene>
<evidence type="ECO:0000313" key="3">
    <source>
        <dbReference type="Proteomes" id="UP000299102"/>
    </source>
</evidence>
<dbReference type="EMBL" id="BGZK01001344">
    <property type="protein sequence ID" value="GBP77735.1"/>
    <property type="molecule type" value="Genomic_DNA"/>
</dbReference>
<protein>
    <submittedName>
        <fullName evidence="2">Uncharacterized protein</fullName>
    </submittedName>
</protein>
<evidence type="ECO:0000313" key="2">
    <source>
        <dbReference type="EMBL" id="GBP77735.1"/>
    </source>
</evidence>
<proteinExistence type="predicted"/>
<feature type="region of interest" description="Disordered" evidence="1">
    <location>
        <begin position="66"/>
        <end position="91"/>
    </location>
</feature>
<accession>A0A4C1YTW7</accession>